<name>A0AAV2JU48_KNICA</name>
<feature type="compositionally biased region" description="Basic and acidic residues" evidence="1">
    <location>
        <begin position="9"/>
        <end position="21"/>
    </location>
</feature>
<organism evidence="2 3">
    <name type="scientific">Knipowitschia caucasica</name>
    <name type="common">Caucasian dwarf goby</name>
    <name type="synonym">Pomatoschistus caucasicus</name>
    <dbReference type="NCBI Taxonomy" id="637954"/>
    <lineage>
        <taxon>Eukaryota</taxon>
        <taxon>Metazoa</taxon>
        <taxon>Chordata</taxon>
        <taxon>Craniata</taxon>
        <taxon>Vertebrata</taxon>
        <taxon>Euteleostomi</taxon>
        <taxon>Actinopterygii</taxon>
        <taxon>Neopterygii</taxon>
        <taxon>Teleostei</taxon>
        <taxon>Neoteleostei</taxon>
        <taxon>Acanthomorphata</taxon>
        <taxon>Gobiaria</taxon>
        <taxon>Gobiiformes</taxon>
        <taxon>Gobioidei</taxon>
        <taxon>Gobiidae</taxon>
        <taxon>Gobiinae</taxon>
        <taxon>Knipowitschia</taxon>
    </lineage>
</organism>
<evidence type="ECO:0000313" key="3">
    <source>
        <dbReference type="Proteomes" id="UP001497482"/>
    </source>
</evidence>
<reference evidence="2 3" key="1">
    <citation type="submission" date="2024-04" db="EMBL/GenBank/DDBJ databases">
        <authorList>
            <person name="Waldvogel A.-M."/>
            <person name="Schoenle A."/>
        </authorList>
    </citation>
    <scope>NUCLEOTIDE SEQUENCE [LARGE SCALE GENOMIC DNA]</scope>
</reference>
<gene>
    <name evidence="2" type="ORF">KC01_LOCUS11999</name>
</gene>
<dbReference type="AlphaFoldDB" id="A0AAV2JU48"/>
<proteinExistence type="predicted"/>
<evidence type="ECO:0000256" key="1">
    <source>
        <dbReference type="SAM" id="MobiDB-lite"/>
    </source>
</evidence>
<protein>
    <submittedName>
        <fullName evidence="2">Uncharacterized protein</fullName>
    </submittedName>
</protein>
<dbReference type="Proteomes" id="UP001497482">
    <property type="component" value="Chromosome 15"/>
</dbReference>
<feature type="compositionally biased region" description="Basic and acidic residues" evidence="1">
    <location>
        <begin position="38"/>
        <end position="61"/>
    </location>
</feature>
<evidence type="ECO:0000313" key="2">
    <source>
        <dbReference type="EMBL" id="CAL1581233.1"/>
    </source>
</evidence>
<dbReference type="EMBL" id="OZ035837">
    <property type="protein sequence ID" value="CAL1581233.1"/>
    <property type="molecule type" value="Genomic_DNA"/>
</dbReference>
<sequence length="129" mass="14921">MILVTHKLLQQEEQREGDKGECGGLQQGFVPEGGVRLRGREEREEREERGGGRGQGRDRSVETLSHYPLIITTETAEREDKSSVHIKPNELSPQGKEERIYICVWLYYGKDGRREGEEGRRRGGEERRR</sequence>
<feature type="region of interest" description="Disordered" evidence="1">
    <location>
        <begin position="1"/>
        <end position="67"/>
    </location>
</feature>
<keyword evidence="3" id="KW-1185">Reference proteome</keyword>
<accession>A0AAV2JU48</accession>